<keyword evidence="4 6" id="KW-1133">Transmembrane helix</keyword>
<evidence type="ECO:0000256" key="4">
    <source>
        <dbReference type="ARBA" id="ARBA00022989"/>
    </source>
</evidence>
<proteinExistence type="predicted"/>
<dbReference type="RefSeq" id="WP_133768314.1">
    <property type="nucleotide sequence ID" value="NZ_SNZR01000011.1"/>
</dbReference>
<dbReference type="EMBL" id="SNZR01000011">
    <property type="protein sequence ID" value="TDR93301.1"/>
    <property type="molecule type" value="Genomic_DNA"/>
</dbReference>
<dbReference type="PANTHER" id="PTHR30482">
    <property type="entry name" value="HIGH-AFFINITY BRANCHED-CHAIN AMINO ACID TRANSPORT SYSTEM PERMEASE"/>
    <property type="match status" value="1"/>
</dbReference>
<dbReference type="OrthoDB" id="9814461at2"/>
<evidence type="ECO:0000256" key="6">
    <source>
        <dbReference type="SAM" id="Phobius"/>
    </source>
</evidence>
<gene>
    <name evidence="7" type="ORF">EV668_0558</name>
</gene>
<keyword evidence="5 6" id="KW-0472">Membrane</keyword>
<dbReference type="InterPro" id="IPR001851">
    <property type="entry name" value="ABC_transp_permease"/>
</dbReference>
<dbReference type="GO" id="GO:0015658">
    <property type="term" value="F:branched-chain amino acid transmembrane transporter activity"/>
    <property type="evidence" value="ECO:0007669"/>
    <property type="project" value="InterPro"/>
</dbReference>
<dbReference type="GO" id="GO:0005886">
    <property type="term" value="C:plasma membrane"/>
    <property type="evidence" value="ECO:0007669"/>
    <property type="project" value="UniProtKB-SubCell"/>
</dbReference>
<evidence type="ECO:0000313" key="7">
    <source>
        <dbReference type="EMBL" id="TDR93301.1"/>
    </source>
</evidence>
<sequence>MQTKTSLLSRIGAAELIALAVMVSALALPFFVSNAATVSLLTQIMIGVMGALSVYIMLRMDLMIFAVPAFMAIGGYTAAILSVRHDVTDVFLLVAASFGIPFLVAIPLGFLVLRMRGVYFVLVTFVLAEIMPLLLFETPRLTGGSNGIAGLPAVVAFGRPIEDSTSILFMCTALALLATAITVALTRVFRPQFESIRENELLGQSLGLLAWKYKIYGFCVSAGIAGLAGFALVEMLMTAHPSSFSALSSVNYVAYTIVGGQASILGPLVGAALLVWASNLFSLQGEVSQGLFGILLIVAVIFAKGGIVGVVEKLRPKPKASRLTAS</sequence>
<keyword evidence="2" id="KW-1003">Cell membrane</keyword>
<feature type="transmembrane region" description="Helical" evidence="6">
    <location>
        <begin position="290"/>
        <end position="311"/>
    </location>
</feature>
<feature type="transmembrane region" description="Helical" evidence="6">
    <location>
        <begin position="167"/>
        <end position="189"/>
    </location>
</feature>
<feature type="transmembrane region" description="Helical" evidence="6">
    <location>
        <begin position="118"/>
        <end position="136"/>
    </location>
</feature>
<evidence type="ECO:0000256" key="5">
    <source>
        <dbReference type="ARBA" id="ARBA00023136"/>
    </source>
</evidence>
<feature type="transmembrane region" description="Helical" evidence="6">
    <location>
        <begin position="38"/>
        <end position="58"/>
    </location>
</feature>
<dbReference type="Proteomes" id="UP000295122">
    <property type="component" value="Unassembled WGS sequence"/>
</dbReference>
<dbReference type="PANTHER" id="PTHR30482:SF20">
    <property type="entry name" value="HIGH-AFFINITY BRANCHED-CHAIN AMINO ACID TRANSPORT SYSTEM PERMEASE PROTEIN LIVM"/>
    <property type="match status" value="1"/>
</dbReference>
<dbReference type="InterPro" id="IPR043428">
    <property type="entry name" value="LivM-like"/>
</dbReference>
<name>A0A4R7C568_9HYPH</name>
<evidence type="ECO:0000256" key="1">
    <source>
        <dbReference type="ARBA" id="ARBA00004651"/>
    </source>
</evidence>
<protein>
    <submittedName>
        <fullName evidence="7">Branched-chain amino acid transport system permease protein</fullName>
    </submittedName>
</protein>
<dbReference type="AlphaFoldDB" id="A0A4R7C568"/>
<keyword evidence="8" id="KW-1185">Reference proteome</keyword>
<feature type="transmembrane region" description="Helical" evidence="6">
    <location>
        <begin position="253"/>
        <end position="278"/>
    </location>
</feature>
<dbReference type="Pfam" id="PF02653">
    <property type="entry name" value="BPD_transp_2"/>
    <property type="match status" value="1"/>
</dbReference>
<reference evidence="7 8" key="1">
    <citation type="submission" date="2019-03" db="EMBL/GenBank/DDBJ databases">
        <title>Genomic Encyclopedia of Type Strains, Phase IV (KMG-IV): sequencing the most valuable type-strain genomes for metagenomic binning, comparative biology and taxonomic classification.</title>
        <authorList>
            <person name="Goeker M."/>
        </authorList>
    </citation>
    <scope>NUCLEOTIDE SEQUENCE [LARGE SCALE GENOMIC DNA]</scope>
    <source>
        <strain evidence="7 8">DSM 25903</strain>
    </source>
</reference>
<feature type="transmembrane region" description="Helical" evidence="6">
    <location>
        <begin position="215"/>
        <end position="233"/>
    </location>
</feature>
<feature type="transmembrane region" description="Helical" evidence="6">
    <location>
        <begin position="65"/>
        <end position="84"/>
    </location>
</feature>
<feature type="transmembrane region" description="Helical" evidence="6">
    <location>
        <begin position="90"/>
        <end position="111"/>
    </location>
</feature>
<evidence type="ECO:0000256" key="3">
    <source>
        <dbReference type="ARBA" id="ARBA00022692"/>
    </source>
</evidence>
<comment type="subcellular location">
    <subcellularLocation>
        <location evidence="1">Cell membrane</location>
        <topology evidence="1">Multi-pass membrane protein</topology>
    </subcellularLocation>
</comment>
<feature type="transmembrane region" description="Helical" evidence="6">
    <location>
        <begin position="12"/>
        <end position="32"/>
    </location>
</feature>
<accession>A0A4R7C568</accession>
<dbReference type="CDD" id="cd06581">
    <property type="entry name" value="TM_PBP1_LivM_like"/>
    <property type="match status" value="1"/>
</dbReference>
<comment type="caution">
    <text evidence="7">The sequence shown here is derived from an EMBL/GenBank/DDBJ whole genome shotgun (WGS) entry which is preliminary data.</text>
</comment>
<evidence type="ECO:0000256" key="2">
    <source>
        <dbReference type="ARBA" id="ARBA00022475"/>
    </source>
</evidence>
<evidence type="ECO:0000313" key="8">
    <source>
        <dbReference type="Proteomes" id="UP000295122"/>
    </source>
</evidence>
<organism evidence="7 8">
    <name type="scientific">Enterovirga rhinocerotis</name>
    <dbReference type="NCBI Taxonomy" id="1339210"/>
    <lineage>
        <taxon>Bacteria</taxon>
        <taxon>Pseudomonadati</taxon>
        <taxon>Pseudomonadota</taxon>
        <taxon>Alphaproteobacteria</taxon>
        <taxon>Hyphomicrobiales</taxon>
        <taxon>Methylobacteriaceae</taxon>
        <taxon>Enterovirga</taxon>
    </lineage>
</organism>
<keyword evidence="3 6" id="KW-0812">Transmembrane</keyword>